<dbReference type="Proteomes" id="UP000601041">
    <property type="component" value="Unassembled WGS sequence"/>
</dbReference>
<feature type="transmembrane region" description="Helical" evidence="1">
    <location>
        <begin position="7"/>
        <end position="26"/>
    </location>
</feature>
<name>A0ABM8PXQ5_9HYPH</name>
<keyword evidence="4" id="KW-1185">Reference proteome</keyword>
<evidence type="ECO:0000313" key="3">
    <source>
        <dbReference type="EMBL" id="CAD7054133.1"/>
    </source>
</evidence>
<keyword evidence="1" id="KW-1133">Transmembrane helix</keyword>
<comment type="caution">
    <text evidence="3">The sequence shown here is derived from an EMBL/GenBank/DDBJ whole genome shotgun (WGS) entry which is preliminary data.</text>
</comment>
<proteinExistence type="predicted"/>
<protein>
    <recommendedName>
        <fullName evidence="2">DUF1468 domain-containing protein</fullName>
    </recommendedName>
</protein>
<feature type="transmembrane region" description="Helical" evidence="1">
    <location>
        <begin position="46"/>
        <end position="68"/>
    </location>
</feature>
<dbReference type="RefSeq" id="WP_142589691.1">
    <property type="nucleotide sequence ID" value="NZ_CABFWE030000013.1"/>
</dbReference>
<evidence type="ECO:0000259" key="2">
    <source>
        <dbReference type="Pfam" id="PF07331"/>
    </source>
</evidence>
<dbReference type="EMBL" id="CABFWE030000013">
    <property type="protein sequence ID" value="CAD7054133.1"/>
    <property type="molecule type" value="Genomic_DNA"/>
</dbReference>
<accession>A0ABM8PXQ5</accession>
<feature type="domain" description="DUF1468" evidence="2">
    <location>
        <begin position="12"/>
        <end position="167"/>
    </location>
</feature>
<dbReference type="InterPro" id="IPR009936">
    <property type="entry name" value="DUF1468"/>
</dbReference>
<evidence type="ECO:0000313" key="4">
    <source>
        <dbReference type="Proteomes" id="UP000601041"/>
    </source>
</evidence>
<evidence type="ECO:0000256" key="1">
    <source>
        <dbReference type="SAM" id="Phobius"/>
    </source>
</evidence>
<reference evidence="3 4" key="1">
    <citation type="submission" date="2020-11" db="EMBL/GenBank/DDBJ databases">
        <authorList>
            <person name="Lassalle F."/>
        </authorList>
    </citation>
    <scope>NUCLEOTIDE SEQUENCE [LARGE SCALE GENOMIC DNA]</scope>
    <source>
        <strain evidence="3 4">AB21</strain>
    </source>
</reference>
<keyword evidence="1" id="KW-0472">Membrane</keyword>
<gene>
    <name evidence="3" type="ORF">RHAB21_04604</name>
</gene>
<organism evidence="3 4">
    <name type="scientific">Pseudorhizobium halotolerans</name>
    <dbReference type="NCBI Taxonomy" id="1233081"/>
    <lineage>
        <taxon>Bacteria</taxon>
        <taxon>Pseudomonadati</taxon>
        <taxon>Pseudomonadota</taxon>
        <taxon>Alphaproteobacteria</taxon>
        <taxon>Hyphomicrobiales</taxon>
        <taxon>Rhizobiaceae</taxon>
        <taxon>Rhizobium/Agrobacterium group</taxon>
        <taxon>Pseudorhizobium</taxon>
    </lineage>
</organism>
<sequence length="168" mass="17740">MTGARPLVTDLIGGLIVTIIGVAGTVESWRMPRFENRSADPFTVPGLTPGLLSLVLAGLGVVLILRALMGRGGASELPILTWPVGSAQRMGFTLASVALYGFVLFGNMPFIIATATFVFLFTVGAELLNPDRKLALVPLGLSALVLGIATAFVIRFIFVEVFLVRLPG</sequence>
<keyword evidence="1" id="KW-0812">Transmembrane</keyword>
<feature type="transmembrane region" description="Helical" evidence="1">
    <location>
        <begin position="108"/>
        <end position="128"/>
    </location>
</feature>
<feature type="transmembrane region" description="Helical" evidence="1">
    <location>
        <begin position="135"/>
        <end position="158"/>
    </location>
</feature>
<dbReference type="Pfam" id="PF07331">
    <property type="entry name" value="TctB"/>
    <property type="match status" value="1"/>
</dbReference>